<dbReference type="InterPro" id="IPR015947">
    <property type="entry name" value="PUA-like_sf"/>
</dbReference>
<dbReference type="InterPro" id="IPR027417">
    <property type="entry name" value="P-loop_NTPase"/>
</dbReference>
<name>A0ABQ1SMW7_9FLAO</name>
<gene>
    <name evidence="4" type="ORF">GCM10010832_25600</name>
</gene>
<dbReference type="Gene3D" id="3.10.590.10">
    <property type="entry name" value="ph1033 like domains"/>
    <property type="match status" value="1"/>
</dbReference>
<reference evidence="5" key="1">
    <citation type="journal article" date="2019" name="Int. J. Syst. Evol. Microbiol.">
        <title>The Global Catalogue of Microorganisms (GCM) 10K type strain sequencing project: providing services to taxonomists for standard genome sequencing and annotation.</title>
        <authorList>
            <consortium name="The Broad Institute Genomics Platform"/>
            <consortium name="The Broad Institute Genome Sequencing Center for Infectious Disease"/>
            <person name="Wu L."/>
            <person name="Ma J."/>
        </authorList>
    </citation>
    <scope>NUCLEOTIDE SEQUENCE [LARGE SCALE GENOMIC DNA]</scope>
    <source>
        <strain evidence="5">CGMCC 1.12931</strain>
    </source>
</reference>
<dbReference type="Pfam" id="PF26345">
    <property type="entry name" value="ScoMcrA_N"/>
    <property type="match status" value="1"/>
</dbReference>
<dbReference type="SUPFAM" id="SSF52540">
    <property type="entry name" value="P-loop containing nucleoside triphosphate hydrolases"/>
    <property type="match status" value="1"/>
</dbReference>
<comment type="caution">
    <text evidence="4">The sequence shown here is derived from an EMBL/GenBank/DDBJ whole genome shotgun (WGS) entry which is preliminary data.</text>
</comment>
<dbReference type="InterPro" id="IPR011704">
    <property type="entry name" value="ATPase_dyneun-rel_AAA"/>
</dbReference>
<feature type="domain" description="ATPase dynein-related AAA" evidence="2">
    <location>
        <begin position="748"/>
        <end position="831"/>
    </location>
</feature>
<proteinExistence type="predicted"/>
<evidence type="ECO:0000259" key="1">
    <source>
        <dbReference type="Pfam" id="PF01878"/>
    </source>
</evidence>
<dbReference type="PANTHER" id="PTHR37291:SF1">
    <property type="entry name" value="TYPE IV METHYL-DIRECTED RESTRICTION ENZYME ECOKMCRB SUBUNIT"/>
    <property type="match status" value="1"/>
</dbReference>
<organism evidence="4 5">
    <name type="scientific">Psychroflexus planctonicus</name>
    <dbReference type="NCBI Taxonomy" id="1526575"/>
    <lineage>
        <taxon>Bacteria</taxon>
        <taxon>Pseudomonadati</taxon>
        <taxon>Bacteroidota</taxon>
        <taxon>Flavobacteriia</taxon>
        <taxon>Flavobacteriales</taxon>
        <taxon>Flavobacteriaceae</taxon>
        <taxon>Psychroflexus</taxon>
    </lineage>
</organism>
<accession>A0ABQ1SMW7</accession>
<dbReference type="SUPFAM" id="SSF88697">
    <property type="entry name" value="PUA domain-like"/>
    <property type="match status" value="1"/>
</dbReference>
<evidence type="ECO:0000259" key="3">
    <source>
        <dbReference type="Pfam" id="PF26345"/>
    </source>
</evidence>
<evidence type="ECO:0000313" key="4">
    <source>
        <dbReference type="EMBL" id="GGE44454.1"/>
    </source>
</evidence>
<dbReference type="PANTHER" id="PTHR37291">
    <property type="entry name" value="5-METHYLCYTOSINE-SPECIFIC RESTRICTION ENZYME B"/>
    <property type="match status" value="1"/>
</dbReference>
<keyword evidence="5" id="KW-1185">Reference proteome</keyword>
<dbReference type="InterPro" id="IPR002740">
    <property type="entry name" value="EVE_domain"/>
</dbReference>
<dbReference type="RefSeq" id="WP_188459550.1">
    <property type="nucleotide sequence ID" value="NZ_BMGM01000013.1"/>
</dbReference>
<evidence type="ECO:0000313" key="5">
    <source>
        <dbReference type="Proteomes" id="UP000599179"/>
    </source>
</evidence>
<dbReference type="InterPro" id="IPR058807">
    <property type="entry name" value="ScoMcrA_N"/>
</dbReference>
<dbReference type="Gene3D" id="3.40.50.300">
    <property type="entry name" value="P-loop containing nucleotide triphosphate hydrolases"/>
    <property type="match status" value="1"/>
</dbReference>
<dbReference type="Pfam" id="PF01878">
    <property type="entry name" value="EVE"/>
    <property type="match status" value="1"/>
</dbReference>
<dbReference type="InterPro" id="IPR052934">
    <property type="entry name" value="Methyl-DNA_Rec/Restrict_Enz"/>
</dbReference>
<dbReference type="Proteomes" id="UP000599179">
    <property type="component" value="Unassembled WGS sequence"/>
</dbReference>
<evidence type="ECO:0000259" key="2">
    <source>
        <dbReference type="Pfam" id="PF07728"/>
    </source>
</evidence>
<evidence type="ECO:0008006" key="6">
    <source>
        <dbReference type="Google" id="ProtNLM"/>
    </source>
</evidence>
<dbReference type="EMBL" id="BMGM01000013">
    <property type="protein sequence ID" value="GGE44454.1"/>
    <property type="molecule type" value="Genomic_DNA"/>
</dbReference>
<feature type="domain" description="ScoMcrA-like N-terminal head" evidence="3">
    <location>
        <begin position="8"/>
        <end position="80"/>
    </location>
</feature>
<dbReference type="Pfam" id="PF07728">
    <property type="entry name" value="AAA_5"/>
    <property type="match status" value="1"/>
</dbReference>
<feature type="domain" description="EVE" evidence="1">
    <location>
        <begin position="92"/>
        <end position="222"/>
    </location>
</feature>
<sequence length="980" mass="113165">MVFQPDKIKREHILKAIKSIKDGNQNVKASTKYDIIFEGNTYPPKEVMRLAHQFATGEYVWKKSGGEPTNSYIRALGFEVINKGKEEKQNTNYWIFQGNPEIFDFETALSENSLNNFTVSAHKNNIKIGNKVIIWLSGKNAGCYALAEVTSEPSVNQDSKDDVHWKVENKNQLKAGIQVTHNLINSPVLWESIKKHPDFTAFKAGNQGSNFRATQKEYNSILVMANQNQYTWVQTHKDIVQFLKTQKENQLGLIDLLQSIGIDPFNDQDVGGKQIPLQEIDPFTFFAYIYKYGGVKRLKLLQKLAEKLSAHYPTDEKGIPSANAQKVWFFPYKDIRQNNEVEKLWEFFFSALDHSITNELFAEVLQIKNVGLTKITEGLFYIMPEEYFPVNGPTRPFLEHKFSIDPKFKNYTEYKAILEQLKAKSNKPFYQLSYEAWHWNDHFQNSEVSPNNTNTMQTPLNQLFFGPPGTGKTYSTIAEAVKIIDQAFYEANKNDRDALVKRYRESIITDWENTKGQIAFCTFHQSFTYEDFVEGIKPKTTQEKNIYYDVEPGIFKRICDLAQSSKSSNKVKTEGKFNWSHSDFRNAFFYKISLGEANNPQDKEIFEFCKENGYIAIGFGGAIDYVGKSESEIKELCKDNDPNDSAGSQLSAFIHGLSVGDYVIVSKGNSYVRAIGKVVGEYEYHDDFPIDYNHFRKVEWVMIDNVIPVKDLYYKKFSQRSIYKLNHNEIREDFFVQENDTLLYKEDIEENIKPYVIIIDEINRGNVSSIFGELITLIEPDKRAGASEELKVILPYSKEEFSVPDNVYIIGTMNTADRSIEALDSALRRRFNFKEINPKPNKIDELLEDKATWKSIRLSDVLTKINNRITLLIDKDHQIGHSYFLKLKDTTSADYVAVLKNIFKSNIIPLLQEYFFNDYIKIGMVLGTGFIQIKDQEESPFAEIENTLEDDYSDTKDFMFIDLDQLNDEEFEEALMRLLN</sequence>
<protein>
    <recommendedName>
        <fullName evidence="6">5-methylcytosine-specific restriction enzyme B</fullName>
    </recommendedName>
</protein>